<comment type="caution">
    <text evidence="1">The sequence shown here is derived from an EMBL/GenBank/DDBJ whole genome shotgun (WGS) entry which is preliminary data.</text>
</comment>
<dbReference type="Proteomes" id="UP000072989">
    <property type="component" value="Unassembled WGS sequence"/>
</dbReference>
<organism evidence="1 2">
    <name type="scientific">Streptococcus oralis</name>
    <dbReference type="NCBI Taxonomy" id="1303"/>
    <lineage>
        <taxon>Bacteria</taxon>
        <taxon>Bacillati</taxon>
        <taxon>Bacillota</taxon>
        <taxon>Bacilli</taxon>
        <taxon>Lactobacillales</taxon>
        <taxon>Streptococcaceae</taxon>
        <taxon>Streptococcus</taxon>
    </lineage>
</organism>
<dbReference type="EMBL" id="LQZE01000270">
    <property type="protein sequence ID" value="KXU15059.1"/>
    <property type="molecule type" value="Genomic_DNA"/>
</dbReference>
<dbReference type="AlphaFoldDB" id="A0A139RJX4"/>
<dbReference type="PATRIC" id="fig|1303.87.peg.1491"/>
<name>A0A139RJX4_STROR</name>
<accession>A0A139RJX4</accession>
<evidence type="ECO:0000313" key="1">
    <source>
        <dbReference type="EMBL" id="KXU15059.1"/>
    </source>
</evidence>
<dbReference type="RefSeq" id="WP_164966794.1">
    <property type="nucleotide sequence ID" value="NZ_KQ970802.1"/>
</dbReference>
<evidence type="ECO:0000313" key="2">
    <source>
        <dbReference type="Proteomes" id="UP000072989"/>
    </source>
</evidence>
<sequence>MRSVKELIQGQVDYTILQVVLDVLHQQHQLTSQEWDDATRKLKERYNPPTRMLEDYHE</sequence>
<reference evidence="1 2" key="1">
    <citation type="submission" date="2016-01" db="EMBL/GenBank/DDBJ databases">
        <title>Highly variable Streptococcus oralis are common among viridans streptococci isolated from primates.</title>
        <authorList>
            <person name="Denapaite D."/>
            <person name="Rieger M."/>
            <person name="Koendgen S."/>
            <person name="Brueckner R."/>
            <person name="Ochigava I."/>
            <person name="Kappeler P."/>
            <person name="Maetz-Rensing K."/>
            <person name="Leendertz F."/>
            <person name="Hakenbeck R."/>
        </authorList>
    </citation>
    <scope>NUCLEOTIDE SEQUENCE [LARGE SCALE GENOMIC DNA]</scope>
    <source>
        <strain evidence="1 2">DD17</strain>
    </source>
</reference>
<gene>
    <name evidence="1" type="ORF">SORDD17_01236</name>
</gene>
<protein>
    <submittedName>
        <fullName evidence="1">Uncharacterized protein</fullName>
    </submittedName>
</protein>
<proteinExistence type="predicted"/>